<dbReference type="InterPro" id="IPR008264">
    <property type="entry name" value="Beta_glucanase"/>
</dbReference>
<evidence type="ECO:0000259" key="11">
    <source>
        <dbReference type="PROSITE" id="PS51762"/>
    </source>
</evidence>
<keyword evidence="6" id="KW-0326">Glycosidase</keyword>
<dbReference type="InterPro" id="IPR000757">
    <property type="entry name" value="Beta-glucanase-like"/>
</dbReference>
<comment type="catalytic activity">
    <reaction evidence="1">
        <text>Hydrolysis of (1-&gt;4)-beta-D-glucosidic linkages in beta-D-glucans containing (1-&gt;3)- and (1-&gt;4)-bonds.</text>
        <dbReference type="EC" id="3.2.1.73"/>
    </reaction>
</comment>
<evidence type="ECO:0000256" key="9">
    <source>
        <dbReference type="ARBA" id="ARBA00031665"/>
    </source>
</evidence>
<dbReference type="Pfam" id="PF00722">
    <property type="entry name" value="Glyco_hydro_16"/>
    <property type="match status" value="1"/>
</dbReference>
<reference evidence="12 13" key="1">
    <citation type="submission" date="2016-10" db="EMBL/GenBank/DDBJ databases">
        <authorList>
            <person name="de Groot N.N."/>
        </authorList>
    </citation>
    <scope>NUCLEOTIDE SEQUENCE [LARGE SCALE GENOMIC DNA]</scope>
    <source>
        <strain evidence="12 13">Sb04</strain>
    </source>
</reference>
<dbReference type="NCBIfam" id="NF047856">
    <property type="entry name" value="BGlucanaseBglS"/>
    <property type="match status" value="1"/>
</dbReference>
<dbReference type="PROSITE" id="PS01034">
    <property type="entry name" value="GH16_1"/>
    <property type="match status" value="1"/>
</dbReference>
<evidence type="ECO:0000256" key="10">
    <source>
        <dbReference type="PIRSR" id="PIRSR608264-1"/>
    </source>
</evidence>
<comment type="similarity">
    <text evidence="2">Belongs to the glycosyl hydrolase 16 family.</text>
</comment>
<dbReference type="CDD" id="cd02175">
    <property type="entry name" value="GH16_lichenase"/>
    <property type="match status" value="1"/>
</dbReference>
<dbReference type="EMBL" id="FNJK01000003">
    <property type="protein sequence ID" value="SDO94852.1"/>
    <property type="molecule type" value="Genomic_DNA"/>
</dbReference>
<dbReference type="InterPro" id="IPR008263">
    <property type="entry name" value="GH16_AS"/>
</dbReference>
<dbReference type="RefSeq" id="WP_074482400.1">
    <property type="nucleotide sequence ID" value="NZ_FNJK01000003.1"/>
</dbReference>
<evidence type="ECO:0000256" key="8">
    <source>
        <dbReference type="ARBA" id="ARBA00029771"/>
    </source>
</evidence>
<evidence type="ECO:0000256" key="1">
    <source>
        <dbReference type="ARBA" id="ARBA00000481"/>
    </source>
</evidence>
<dbReference type="InterPro" id="IPR044791">
    <property type="entry name" value="Beta-glucanase/XTH"/>
</dbReference>
<dbReference type="EC" id="3.2.1.73" evidence="3"/>
<dbReference type="AlphaFoldDB" id="A0A1H0NQ06"/>
<dbReference type="PRINTS" id="PR00737">
    <property type="entry name" value="GLHYDRLASE16"/>
</dbReference>
<organism evidence="12 13">
    <name type="scientific">Streptococcus equinus</name>
    <name type="common">Streptococcus bovis</name>
    <dbReference type="NCBI Taxonomy" id="1335"/>
    <lineage>
        <taxon>Bacteria</taxon>
        <taxon>Bacillati</taxon>
        <taxon>Bacillota</taxon>
        <taxon>Bacilli</taxon>
        <taxon>Lactobacillales</taxon>
        <taxon>Streptococcaceae</taxon>
        <taxon>Streptococcus</taxon>
    </lineage>
</organism>
<evidence type="ECO:0000256" key="2">
    <source>
        <dbReference type="ARBA" id="ARBA00006865"/>
    </source>
</evidence>
<sequence>MKINQEAHFKTTFETYDASYMELRTGANGDMFDCIWQPDNVNFEGDGLSLKIDRDAAGYTGGEWRTREYFHYGFYQVRMKAIKNTGVVTSFFTYTGPTDGTKWDEIDIEFLGKDTTKVQFNYFTDGVGNHEYLYDLGFDASEEWHTYGFEWREDHITWYVDGKAVHTVTENLPSTPGKIMMNVWPGVGVDDWLDHYDGKTPLYGYYDWISYDKES</sequence>
<dbReference type="InterPro" id="IPR013320">
    <property type="entry name" value="ConA-like_dom_sf"/>
</dbReference>
<feature type="domain" description="GH16" evidence="11">
    <location>
        <begin position="14"/>
        <end position="215"/>
    </location>
</feature>
<dbReference type="SUPFAM" id="SSF49899">
    <property type="entry name" value="Concanavalin A-like lectins/glucanases"/>
    <property type="match status" value="1"/>
</dbReference>
<evidence type="ECO:0000256" key="6">
    <source>
        <dbReference type="ARBA" id="ARBA00023295"/>
    </source>
</evidence>
<accession>A0A1H0NQ06</accession>
<name>A0A1H0NQ06_STREI</name>
<gene>
    <name evidence="12" type="ORF">SAMN05216347_103188</name>
</gene>
<protein>
    <recommendedName>
        <fullName evidence="4">Beta-glucanase</fullName>
        <ecNumber evidence="3">3.2.1.73</ecNumber>
    </recommendedName>
    <alternativeName>
        <fullName evidence="9">1,3-1,4-beta-D-glucan 4-glucanohydrolase</fullName>
    </alternativeName>
    <alternativeName>
        <fullName evidence="8">Endo-beta-1,3-1,4 glucanase</fullName>
    </alternativeName>
    <alternativeName>
        <fullName evidence="7">Lichenase</fullName>
    </alternativeName>
</protein>
<evidence type="ECO:0000256" key="3">
    <source>
        <dbReference type="ARBA" id="ARBA00012690"/>
    </source>
</evidence>
<evidence type="ECO:0000256" key="5">
    <source>
        <dbReference type="ARBA" id="ARBA00022801"/>
    </source>
</evidence>
<dbReference type="GO" id="GO:0005975">
    <property type="term" value="P:carbohydrate metabolic process"/>
    <property type="evidence" value="ECO:0007669"/>
    <property type="project" value="InterPro"/>
</dbReference>
<proteinExistence type="inferred from homology"/>
<evidence type="ECO:0000313" key="13">
    <source>
        <dbReference type="Proteomes" id="UP000183816"/>
    </source>
</evidence>
<dbReference type="GO" id="GO:0042972">
    <property type="term" value="F:licheninase activity"/>
    <property type="evidence" value="ECO:0007669"/>
    <property type="project" value="UniProtKB-EC"/>
</dbReference>
<keyword evidence="5 12" id="KW-0378">Hydrolase</keyword>
<feature type="active site" description="Proton donor" evidence="10">
    <location>
        <position position="109"/>
    </location>
</feature>
<evidence type="ECO:0000256" key="7">
    <source>
        <dbReference type="ARBA" id="ARBA00029722"/>
    </source>
</evidence>
<evidence type="ECO:0000256" key="4">
    <source>
        <dbReference type="ARBA" id="ARBA00014569"/>
    </source>
</evidence>
<dbReference type="OrthoDB" id="9809583at2"/>
<evidence type="ECO:0000313" key="12">
    <source>
        <dbReference type="EMBL" id="SDO94852.1"/>
    </source>
</evidence>
<dbReference type="PANTHER" id="PTHR31062">
    <property type="entry name" value="XYLOGLUCAN ENDOTRANSGLUCOSYLASE/HYDROLASE PROTEIN 8-RELATED"/>
    <property type="match status" value="1"/>
</dbReference>
<dbReference type="Proteomes" id="UP000183816">
    <property type="component" value="Unassembled WGS sequence"/>
</dbReference>
<dbReference type="Gene3D" id="2.60.120.200">
    <property type="match status" value="1"/>
</dbReference>
<dbReference type="PROSITE" id="PS51762">
    <property type="entry name" value="GH16_2"/>
    <property type="match status" value="1"/>
</dbReference>
<feature type="active site" description="Nucleophile" evidence="10">
    <location>
        <position position="105"/>
    </location>
</feature>